<dbReference type="GO" id="GO:0005634">
    <property type="term" value="C:nucleus"/>
    <property type="evidence" value="ECO:0007669"/>
    <property type="project" value="TreeGrafter"/>
</dbReference>
<organism evidence="3">
    <name type="scientific">Salpingoeca rosetta (strain ATCC 50818 / BSB-021)</name>
    <dbReference type="NCBI Taxonomy" id="946362"/>
    <lineage>
        <taxon>Eukaryota</taxon>
        <taxon>Choanoflagellata</taxon>
        <taxon>Craspedida</taxon>
        <taxon>Salpingoecidae</taxon>
        <taxon>Salpingoeca</taxon>
    </lineage>
</organism>
<evidence type="ECO:0000313" key="2">
    <source>
        <dbReference type="EMBL" id="EGD73776.1"/>
    </source>
</evidence>
<dbReference type="KEGG" id="sre:PTSG_05469"/>
<dbReference type="OrthoDB" id="1929311at2759"/>
<feature type="compositionally biased region" description="Basic residues" evidence="1">
    <location>
        <begin position="39"/>
        <end position="56"/>
    </location>
</feature>
<dbReference type="EMBL" id="GL832967">
    <property type="protein sequence ID" value="EGD73776.1"/>
    <property type="molecule type" value="Genomic_DNA"/>
</dbReference>
<dbReference type="AlphaFoldDB" id="F2UBB0"/>
<dbReference type="Proteomes" id="UP000007799">
    <property type="component" value="Unassembled WGS sequence"/>
</dbReference>
<reference evidence="2" key="1">
    <citation type="submission" date="2009-08" db="EMBL/GenBank/DDBJ databases">
        <title>Annotation of Salpingoeca rosetta.</title>
        <authorList>
            <consortium name="The Broad Institute Genome Sequencing Platform"/>
            <person name="Russ C."/>
            <person name="Cuomo C."/>
            <person name="Burger G."/>
            <person name="Gray M.W."/>
            <person name="Holland P.W.H."/>
            <person name="King N."/>
            <person name="Lang F.B.F."/>
            <person name="Roger A.J."/>
            <person name="Ruiz-Trillo I."/>
            <person name="Young S.K."/>
            <person name="Zeng Q."/>
            <person name="Gargeya S."/>
            <person name="Alvarado L."/>
            <person name="Berlin A."/>
            <person name="Chapman S.B."/>
            <person name="Chen Z."/>
            <person name="Freedman E."/>
            <person name="Gellesch M."/>
            <person name="Goldberg J."/>
            <person name="Griggs A."/>
            <person name="Gujja S."/>
            <person name="Heilman E."/>
            <person name="Heiman D."/>
            <person name="Howarth C."/>
            <person name="Mehta T."/>
            <person name="Neiman D."/>
            <person name="Pearson M."/>
            <person name="Roberts A."/>
            <person name="Saif S."/>
            <person name="Shea T."/>
            <person name="Shenoy N."/>
            <person name="Sisk P."/>
            <person name="Stolte C."/>
            <person name="Sykes S."/>
            <person name="White J."/>
            <person name="Yandava C."/>
            <person name="Haas B."/>
            <person name="Nusbaum C."/>
            <person name="Birren B."/>
        </authorList>
    </citation>
    <scope>NUCLEOTIDE SEQUENCE [LARGE SCALE GENOMIC DNA]</scope>
    <source>
        <strain evidence="2">ATCC 50818</strain>
    </source>
</reference>
<gene>
    <name evidence="2" type="ORF">PTSG_05469</name>
</gene>
<name>F2UBB0_SALR5</name>
<sequence>MSDDEMWWEPSKNLVAESSENEDEGSPVTDHDVSEQPAKKAKRQQKKEKKQKKGNKAKTDSDTLGTAEGDGDKKSAQAKRRAKKADKFAQKQRELRELYTSGAEGAREVLWNVITKDMSKTMTDLELEQVQLKAEHIVHADVKSRSKGRQLTAFCKAVTGTKKRLPHPKKKGDPPTLIVISVSAKRCVEVKPKIAAIAPSSVLKLFAKHMKQSEQEKRLQRSWQQRGKPGA</sequence>
<dbReference type="InterPro" id="IPR032704">
    <property type="entry name" value="Cms1"/>
</dbReference>
<dbReference type="PANTHER" id="PTHR24030:SF0">
    <property type="entry name" value="PROTEIN CMSS1"/>
    <property type="match status" value="1"/>
</dbReference>
<feature type="compositionally biased region" description="Basic and acidic residues" evidence="1">
    <location>
        <begin position="29"/>
        <end position="38"/>
    </location>
</feature>
<protein>
    <submittedName>
        <fullName evidence="2">Uncharacterized protein</fullName>
    </submittedName>
</protein>
<keyword evidence="3" id="KW-1185">Reference proteome</keyword>
<evidence type="ECO:0000313" key="3">
    <source>
        <dbReference type="Proteomes" id="UP000007799"/>
    </source>
</evidence>
<dbReference type="GO" id="GO:0030686">
    <property type="term" value="C:90S preribosome"/>
    <property type="evidence" value="ECO:0007669"/>
    <property type="project" value="TreeGrafter"/>
</dbReference>
<dbReference type="InParanoid" id="F2UBB0"/>
<dbReference type="PANTHER" id="PTHR24030">
    <property type="entry name" value="PROTEIN CMSS1"/>
    <property type="match status" value="1"/>
</dbReference>
<dbReference type="GeneID" id="16073916"/>
<evidence type="ECO:0000256" key="1">
    <source>
        <dbReference type="SAM" id="MobiDB-lite"/>
    </source>
</evidence>
<feature type="region of interest" description="Disordered" evidence="1">
    <location>
        <begin position="1"/>
        <end position="92"/>
    </location>
</feature>
<accession>F2UBB0</accession>
<proteinExistence type="predicted"/>
<dbReference type="RefSeq" id="XP_004993339.1">
    <property type="nucleotide sequence ID" value="XM_004993282.1"/>
</dbReference>